<evidence type="ECO:0000313" key="3">
    <source>
        <dbReference type="Proteomes" id="UP000798488"/>
    </source>
</evidence>
<dbReference type="SUPFAM" id="SSF82171">
    <property type="entry name" value="DPP6 N-terminal domain-like"/>
    <property type="match status" value="1"/>
</dbReference>
<accession>A0A9D2WN51</accession>
<dbReference type="Proteomes" id="UP000798488">
    <property type="component" value="Unassembled WGS sequence"/>
</dbReference>
<comment type="caution">
    <text evidence="2">The sequence shown here is derived from an EMBL/GenBank/DDBJ whole genome shotgun (WGS) entry which is preliminary data.</text>
</comment>
<dbReference type="OrthoDB" id="1805421at2"/>
<evidence type="ECO:0000313" key="2">
    <source>
        <dbReference type="EMBL" id="KAF1084480.1"/>
    </source>
</evidence>
<protein>
    <recommendedName>
        <fullName evidence="4">WD40 repeat protein</fullName>
    </recommendedName>
</protein>
<dbReference type="RefSeq" id="WP_161822563.1">
    <property type="nucleotide sequence ID" value="NZ_LSRS01000005.1"/>
</dbReference>
<name>A0A9D2WN51_9FIRM</name>
<keyword evidence="1" id="KW-0732">Signal</keyword>
<proteinExistence type="predicted"/>
<feature type="signal peptide" evidence="1">
    <location>
        <begin position="1"/>
        <end position="21"/>
    </location>
</feature>
<evidence type="ECO:0008006" key="4">
    <source>
        <dbReference type="Google" id="ProtNLM"/>
    </source>
</evidence>
<sequence>MKKLLLALMITLLLICGCTKNIQSNKSGSPEAETPTANKVYTAKLTTINTLKYFLPAAVLPDGSLFGMTGNNITFWNPQTGAFKTKGSAWSGMLSPDATKLALIDEQGLYMYDLNTGKSTAVAPNSSLHGSSLALGLWSPDSVEFMYMYVGEWSADYFIYNNNTGEKNSYQFQNIPNFLSNPVDWLNNDLLFIVHANKSKTGQQEYRESGYRSDLMLADQTGNFTPLTSLRDGQFVSYGGTTSDNRTILVLVREGDARSSAGLLSVGNPNIEFLPVHEYTVAGSICPDGKFALLITTAEGGRLNAQVFDLISRTVMAKEELAGNEPPLKFMWTKDGRSVSFGQLDGDSNGILYTVQIDEQ</sequence>
<keyword evidence="3" id="KW-1185">Reference proteome</keyword>
<feature type="chain" id="PRO_5038447425" description="WD40 repeat protein" evidence="1">
    <location>
        <begin position="22"/>
        <end position="360"/>
    </location>
</feature>
<reference evidence="2" key="1">
    <citation type="submission" date="2016-02" db="EMBL/GenBank/DDBJ databases">
        <title>Draft Genome Sequence of Sporotomaculum syntrophicum Strain FB, a Syntrophic Benzoate Degrader.</title>
        <authorList>
            <person name="Nobu M.K."/>
            <person name="Narihiro T."/>
            <person name="Qiu Y.-L."/>
            <person name="Ohashi A."/>
            <person name="Liu W.-T."/>
            <person name="Yuji S."/>
        </authorList>
    </citation>
    <scope>NUCLEOTIDE SEQUENCE</scope>
    <source>
        <strain evidence="2">FB</strain>
    </source>
</reference>
<evidence type="ECO:0000256" key="1">
    <source>
        <dbReference type="SAM" id="SignalP"/>
    </source>
</evidence>
<dbReference type="PROSITE" id="PS51257">
    <property type="entry name" value="PROKAR_LIPOPROTEIN"/>
    <property type="match status" value="1"/>
</dbReference>
<organism evidence="2 3">
    <name type="scientific">Sporotomaculum syntrophicum</name>
    <dbReference type="NCBI Taxonomy" id="182264"/>
    <lineage>
        <taxon>Bacteria</taxon>
        <taxon>Bacillati</taxon>
        <taxon>Bacillota</taxon>
        <taxon>Clostridia</taxon>
        <taxon>Eubacteriales</taxon>
        <taxon>Desulfallaceae</taxon>
        <taxon>Sporotomaculum</taxon>
    </lineage>
</organism>
<dbReference type="AlphaFoldDB" id="A0A9D2WN51"/>
<dbReference type="EMBL" id="LSRS01000005">
    <property type="protein sequence ID" value="KAF1084480.1"/>
    <property type="molecule type" value="Genomic_DNA"/>
</dbReference>
<gene>
    <name evidence="2" type="ORF">SPSYN_02258</name>
</gene>